<dbReference type="InterPro" id="IPR011659">
    <property type="entry name" value="WD40"/>
</dbReference>
<dbReference type="PANTHER" id="PTHR36842">
    <property type="entry name" value="PROTEIN TOLB HOMOLOG"/>
    <property type="match status" value="1"/>
</dbReference>
<feature type="region of interest" description="Disordered" evidence="2">
    <location>
        <begin position="1"/>
        <end position="61"/>
    </location>
</feature>
<protein>
    <recommendedName>
        <fullName evidence="5">Dipeptidylpeptidase IV N-terminal domain-containing protein</fullName>
    </recommendedName>
</protein>
<dbReference type="PANTHER" id="PTHR36842:SF1">
    <property type="entry name" value="PROTEIN TOLB"/>
    <property type="match status" value="1"/>
</dbReference>
<dbReference type="SUPFAM" id="SSF82171">
    <property type="entry name" value="DPP6 N-terminal domain-like"/>
    <property type="match status" value="1"/>
</dbReference>
<dbReference type="Proteomes" id="UP000320184">
    <property type="component" value="Unassembled WGS sequence"/>
</dbReference>
<dbReference type="Gene3D" id="2.120.10.30">
    <property type="entry name" value="TolB, C-terminal domain"/>
    <property type="match status" value="2"/>
</dbReference>
<dbReference type="InterPro" id="IPR011042">
    <property type="entry name" value="6-blade_b-propeller_TolB-like"/>
</dbReference>
<comment type="caution">
    <text evidence="3">The sequence shown here is derived from an EMBL/GenBank/DDBJ whole genome shotgun (WGS) entry which is preliminary data.</text>
</comment>
<evidence type="ECO:0000313" key="4">
    <source>
        <dbReference type="Proteomes" id="UP000320184"/>
    </source>
</evidence>
<feature type="compositionally biased region" description="Polar residues" evidence="2">
    <location>
        <begin position="347"/>
        <end position="356"/>
    </location>
</feature>
<sequence>MLNLPLPMRYRRTQGGGVPDSSGSQVRQRTLLPGTSNQGSRGLGQGGLSRTSVKEQPSRPGQWRYSGMWFIAVSRTLGRVGMVATLVIGGCSSSPGRITRCEPGGGVAPPRPAYPMHQEDPAWSRQGLIAFRDNGVVCVWSSGSYHTDSALSGLWILDPETLEKRRLLPDGYSPAWAPDGQQLAFEADKQIYTVSRDGTALRRLTESGENFLPAWSPDGDSIAYDSDAADPTRPYAIWVMAADGSGRRLLIPTARMADWHPDGQRLVCVGYWDSAGTGLRGILTFDLRTAVKTMLWRTGPSDLLGFPRYSPDGRRIAFNYQSSSPGAVPQVWVMNADGTSPRPLTPSAGSQPSWSPTGDAIAFTKEDWMRNDPTNGVLWILELASGRASQLTQKWAERCPRLPGRRRLR</sequence>
<name>A0A538S6H7_UNCEI</name>
<dbReference type="Pfam" id="PF07676">
    <property type="entry name" value="PD40"/>
    <property type="match status" value="3"/>
</dbReference>
<evidence type="ECO:0000256" key="1">
    <source>
        <dbReference type="ARBA" id="ARBA00009820"/>
    </source>
</evidence>
<organism evidence="3 4">
    <name type="scientific">Eiseniibacteriota bacterium</name>
    <dbReference type="NCBI Taxonomy" id="2212470"/>
    <lineage>
        <taxon>Bacteria</taxon>
        <taxon>Candidatus Eiseniibacteriota</taxon>
    </lineage>
</organism>
<dbReference type="EMBL" id="VBOT01000209">
    <property type="protein sequence ID" value="TMQ46988.1"/>
    <property type="molecule type" value="Genomic_DNA"/>
</dbReference>
<dbReference type="AlphaFoldDB" id="A0A538S6H7"/>
<comment type="similarity">
    <text evidence="1">Belongs to the TolB family.</text>
</comment>
<accession>A0A538S6H7</accession>
<reference evidence="3 4" key="1">
    <citation type="journal article" date="2019" name="Nat. Microbiol.">
        <title>Mediterranean grassland soil C-N compound turnover is dependent on rainfall and depth, and is mediated by genomically divergent microorganisms.</title>
        <authorList>
            <person name="Diamond S."/>
            <person name="Andeer P.F."/>
            <person name="Li Z."/>
            <person name="Crits-Christoph A."/>
            <person name="Burstein D."/>
            <person name="Anantharaman K."/>
            <person name="Lane K.R."/>
            <person name="Thomas B.C."/>
            <person name="Pan C."/>
            <person name="Northen T.R."/>
            <person name="Banfield J.F."/>
        </authorList>
    </citation>
    <scope>NUCLEOTIDE SEQUENCE [LARGE SCALE GENOMIC DNA]</scope>
    <source>
        <strain evidence="3">WS_3</strain>
    </source>
</reference>
<evidence type="ECO:0008006" key="5">
    <source>
        <dbReference type="Google" id="ProtNLM"/>
    </source>
</evidence>
<proteinExistence type="inferred from homology"/>
<gene>
    <name evidence="3" type="ORF">E6K73_14310</name>
</gene>
<feature type="compositionally biased region" description="Polar residues" evidence="2">
    <location>
        <begin position="21"/>
        <end position="37"/>
    </location>
</feature>
<feature type="region of interest" description="Disordered" evidence="2">
    <location>
        <begin position="337"/>
        <end position="356"/>
    </location>
</feature>
<evidence type="ECO:0000313" key="3">
    <source>
        <dbReference type="EMBL" id="TMQ46988.1"/>
    </source>
</evidence>
<evidence type="ECO:0000256" key="2">
    <source>
        <dbReference type="SAM" id="MobiDB-lite"/>
    </source>
</evidence>